<feature type="modified residue" description="Phosphohistidine; by HPr" evidence="7">
    <location>
        <position position="78"/>
    </location>
</feature>
<dbReference type="OrthoDB" id="350602at2"/>
<evidence type="ECO:0000256" key="7">
    <source>
        <dbReference type="PROSITE-ProRule" id="PRU00418"/>
    </source>
</evidence>
<feature type="binding site" evidence="6">
    <location>
        <position position="81"/>
    </location>
    <ligand>
        <name>Mg(2+)</name>
        <dbReference type="ChEBI" id="CHEBI:18420"/>
        <note>ligand shared between all trimeric partners</note>
    </ligand>
</feature>
<sequence>MGQTINIETIMGLIIHGGNAKSDAMEAIHAAKTDNFALAAEKLDAADKSLVEAHHAQTSLLTQEASGEELTVSLLAVHSQDHLMNAITFRDMASEVVDVYKKLAGVSLD</sequence>
<evidence type="ECO:0000256" key="2">
    <source>
        <dbReference type="ARBA" id="ARBA00022597"/>
    </source>
</evidence>
<evidence type="ECO:0000256" key="5">
    <source>
        <dbReference type="PIRSR" id="PIRSR000699-1"/>
    </source>
</evidence>
<feature type="active site" description="Tele-phosphohistidine intermediate" evidence="5">
    <location>
        <position position="78"/>
    </location>
</feature>
<accession>A0A1H0Z5F5</accession>
<keyword evidence="6" id="KW-0460">Magnesium</keyword>
<dbReference type="GO" id="GO:0016740">
    <property type="term" value="F:transferase activity"/>
    <property type="evidence" value="ECO:0007669"/>
    <property type="project" value="UniProtKB-KW"/>
</dbReference>
<evidence type="ECO:0000256" key="4">
    <source>
        <dbReference type="ARBA" id="ARBA00022683"/>
    </source>
</evidence>
<keyword evidence="1" id="KW-0813">Transport</keyword>
<evidence type="ECO:0000256" key="3">
    <source>
        <dbReference type="ARBA" id="ARBA00022679"/>
    </source>
</evidence>
<comment type="cofactor">
    <cofactor evidence="6">
        <name>Mg(2+)</name>
        <dbReference type="ChEBI" id="CHEBI:18420"/>
    </cofactor>
    <text evidence="6">Binds 1 Mg(2+) ion per trimer.</text>
</comment>
<name>A0A1H0Z5F5_9LACT</name>
<proteinExistence type="predicted"/>
<dbReference type="GO" id="GO:0046872">
    <property type="term" value="F:metal ion binding"/>
    <property type="evidence" value="ECO:0007669"/>
    <property type="project" value="UniProtKB-KW"/>
</dbReference>
<dbReference type="InterPro" id="IPR003188">
    <property type="entry name" value="PTS_IIA_lac/cel"/>
</dbReference>
<evidence type="ECO:0000313" key="9">
    <source>
        <dbReference type="Proteomes" id="UP000199481"/>
    </source>
</evidence>
<dbReference type="SUPFAM" id="SSF46973">
    <property type="entry name" value="Enzyme IIa from lactose specific PTS, IIa-lac"/>
    <property type="match status" value="1"/>
</dbReference>
<dbReference type="PROSITE" id="PS51095">
    <property type="entry name" value="PTS_EIIA_TYPE_3"/>
    <property type="match status" value="1"/>
</dbReference>
<dbReference type="PANTHER" id="PTHR34382">
    <property type="entry name" value="PTS SYSTEM N,N'-DIACETYLCHITOBIOSE-SPECIFIC EIIA COMPONENT"/>
    <property type="match status" value="1"/>
</dbReference>
<dbReference type="AlphaFoldDB" id="A0A1H0Z5F5"/>
<keyword evidence="6" id="KW-0479">Metal-binding</keyword>
<evidence type="ECO:0000313" key="8">
    <source>
        <dbReference type="EMBL" id="SDQ22727.1"/>
    </source>
</evidence>
<dbReference type="Gene3D" id="1.20.58.80">
    <property type="entry name" value="Phosphotransferase system, lactose/cellobiose-type IIA subunit"/>
    <property type="match status" value="1"/>
</dbReference>
<dbReference type="GO" id="GO:0009401">
    <property type="term" value="P:phosphoenolpyruvate-dependent sugar phosphotransferase system"/>
    <property type="evidence" value="ECO:0007669"/>
    <property type="project" value="UniProtKB-KW"/>
</dbReference>
<keyword evidence="2" id="KW-0762">Sugar transport</keyword>
<dbReference type="EMBL" id="FNJW01000008">
    <property type="protein sequence ID" value="SDQ22727.1"/>
    <property type="molecule type" value="Genomic_DNA"/>
</dbReference>
<dbReference type="PANTHER" id="PTHR34382:SF7">
    <property type="entry name" value="PTS SYSTEM N,N'-DIACETYLCHITOBIOSE-SPECIFIC EIIA COMPONENT"/>
    <property type="match status" value="1"/>
</dbReference>
<keyword evidence="4" id="KW-0598">Phosphotransferase system</keyword>
<dbReference type="Pfam" id="PF02255">
    <property type="entry name" value="PTS_IIA"/>
    <property type="match status" value="1"/>
</dbReference>
<reference evidence="9" key="1">
    <citation type="submission" date="2016-10" db="EMBL/GenBank/DDBJ databases">
        <authorList>
            <person name="Varghese N."/>
            <person name="Submissions S."/>
        </authorList>
    </citation>
    <scope>NUCLEOTIDE SEQUENCE [LARGE SCALE GENOMIC DNA]</scope>
    <source>
        <strain evidence="9">MPL-11</strain>
    </source>
</reference>
<dbReference type="CDD" id="cd00215">
    <property type="entry name" value="PTS_IIA_lac"/>
    <property type="match status" value="1"/>
</dbReference>
<dbReference type="InterPro" id="IPR036542">
    <property type="entry name" value="PTS_IIA_lac/cel_sf"/>
</dbReference>
<keyword evidence="3" id="KW-0808">Transferase</keyword>
<protein>
    <submittedName>
        <fullName evidence="8">PTS system, cellobiose-specific IIA component</fullName>
    </submittedName>
</protein>
<keyword evidence="9" id="KW-1185">Reference proteome</keyword>
<dbReference type="PIRSF" id="PIRSF000699">
    <property type="entry name" value="PTS_IILac_III"/>
    <property type="match status" value="1"/>
</dbReference>
<evidence type="ECO:0000256" key="1">
    <source>
        <dbReference type="ARBA" id="ARBA00022448"/>
    </source>
</evidence>
<dbReference type="RefSeq" id="WP_089976391.1">
    <property type="nucleotide sequence ID" value="NZ_CP084916.1"/>
</dbReference>
<evidence type="ECO:0000256" key="6">
    <source>
        <dbReference type="PIRSR" id="PIRSR000699-2"/>
    </source>
</evidence>
<dbReference type="Proteomes" id="UP000199481">
    <property type="component" value="Unassembled WGS sequence"/>
</dbReference>
<organism evidence="8 9">
    <name type="scientific">Carnobacterium viridans</name>
    <dbReference type="NCBI Taxonomy" id="174587"/>
    <lineage>
        <taxon>Bacteria</taxon>
        <taxon>Bacillati</taxon>
        <taxon>Bacillota</taxon>
        <taxon>Bacilli</taxon>
        <taxon>Lactobacillales</taxon>
        <taxon>Carnobacteriaceae</taxon>
        <taxon>Carnobacterium</taxon>
    </lineage>
</organism>
<gene>
    <name evidence="8" type="ORF">SAMN04487752_1337</name>
</gene>